<dbReference type="EC" id="2.1.1.297" evidence="5"/>
<dbReference type="GO" id="GO:0102559">
    <property type="term" value="F:peptide chain release factor N(5)-glutamine methyltransferase activity"/>
    <property type="evidence" value="ECO:0007669"/>
    <property type="project" value="UniProtKB-EC"/>
</dbReference>
<gene>
    <name evidence="5 8" type="primary">prmC</name>
    <name evidence="8" type="ORF">FRC53_05605</name>
</gene>
<dbReference type="InterPro" id="IPR029063">
    <property type="entry name" value="SAM-dependent_MTases_sf"/>
</dbReference>
<accession>A0A6L5GRL4</accession>
<feature type="binding site" evidence="5">
    <location>
        <position position="189"/>
    </location>
    <ligand>
        <name>S-adenosyl-L-methionine</name>
        <dbReference type="ChEBI" id="CHEBI:59789"/>
    </ligand>
</feature>
<organism evidence="8 9">
    <name type="scientific">Candidatus Pseudoramibacter fermentans</name>
    <dbReference type="NCBI Taxonomy" id="2594427"/>
    <lineage>
        <taxon>Bacteria</taxon>
        <taxon>Bacillati</taxon>
        <taxon>Bacillota</taxon>
        <taxon>Clostridia</taxon>
        <taxon>Eubacteriales</taxon>
        <taxon>Eubacteriaceae</taxon>
        <taxon>Pseudoramibacter</taxon>
    </lineage>
</organism>
<dbReference type="InterPro" id="IPR004556">
    <property type="entry name" value="HemK-like"/>
</dbReference>
<evidence type="ECO:0000313" key="9">
    <source>
        <dbReference type="Proteomes" id="UP000473648"/>
    </source>
</evidence>
<dbReference type="Pfam" id="PF17827">
    <property type="entry name" value="PrmC_N"/>
    <property type="match status" value="1"/>
</dbReference>
<dbReference type="PROSITE" id="PS00092">
    <property type="entry name" value="N6_MTASE"/>
    <property type="match status" value="1"/>
</dbReference>
<feature type="binding site" evidence="5">
    <location>
        <begin position="189"/>
        <end position="192"/>
    </location>
    <ligand>
        <name>substrate</name>
    </ligand>
</feature>
<dbReference type="AlphaFoldDB" id="A0A6L5GRL4"/>
<evidence type="ECO:0000256" key="2">
    <source>
        <dbReference type="ARBA" id="ARBA00022679"/>
    </source>
</evidence>
<dbReference type="InterPro" id="IPR050320">
    <property type="entry name" value="N5-glutamine_MTase"/>
</dbReference>
<comment type="caution">
    <text evidence="8">The sequence shown here is derived from an EMBL/GenBank/DDBJ whole genome shotgun (WGS) entry which is preliminary data.</text>
</comment>
<comment type="similarity">
    <text evidence="5">Belongs to the protein N5-glutamine methyltransferase family. PrmC subfamily.</text>
</comment>
<dbReference type="GO" id="GO:0032259">
    <property type="term" value="P:methylation"/>
    <property type="evidence" value="ECO:0007669"/>
    <property type="project" value="UniProtKB-KW"/>
</dbReference>
<evidence type="ECO:0000259" key="7">
    <source>
        <dbReference type="Pfam" id="PF17827"/>
    </source>
</evidence>
<evidence type="ECO:0000256" key="3">
    <source>
        <dbReference type="ARBA" id="ARBA00022691"/>
    </source>
</evidence>
<dbReference type="InterPro" id="IPR007848">
    <property type="entry name" value="Small_mtfrase_dom"/>
</dbReference>
<evidence type="ECO:0000256" key="1">
    <source>
        <dbReference type="ARBA" id="ARBA00022603"/>
    </source>
</evidence>
<keyword evidence="9" id="KW-1185">Reference proteome</keyword>
<dbReference type="Pfam" id="PF05175">
    <property type="entry name" value="MTS"/>
    <property type="match status" value="1"/>
</dbReference>
<dbReference type="Gene3D" id="1.10.8.10">
    <property type="entry name" value="DNA helicase RuvA subunit, C-terminal domain"/>
    <property type="match status" value="1"/>
</dbReference>
<sequence length="285" mass="32271">MKSETYEQALRRGTQILKQSKIPEPRFEAELFLSYVLDTSRIHLLIDQNLEMTEEQKKRYDQCLLKRSHHQPYAQIVGKKEFMGLDFIVTPDVLIPRPDTENIVENALQVLKTMPQQKVRVLDLCCGSGAIGISIAYYEKKAVVTGADLSVDALKIAKANAQRNRTDISLIQSDLFQDLSELYDLIVTNPPYIPTREIDELSSDVKDFEPKMALDGGETGLDFYQSIFLKASDYLTPGGMIICECGWNQVNAITCIAKKYDFSVQKVIRDLSGLDRGVVCRRLSH</sequence>
<dbReference type="PANTHER" id="PTHR18895:SF74">
    <property type="entry name" value="MTRF1L RELEASE FACTOR GLUTAMINE METHYLTRANSFERASE"/>
    <property type="match status" value="1"/>
</dbReference>
<dbReference type="Proteomes" id="UP000473648">
    <property type="component" value="Unassembled WGS sequence"/>
</dbReference>
<dbReference type="GO" id="GO:0003676">
    <property type="term" value="F:nucleic acid binding"/>
    <property type="evidence" value="ECO:0007669"/>
    <property type="project" value="InterPro"/>
</dbReference>
<evidence type="ECO:0000256" key="5">
    <source>
        <dbReference type="HAMAP-Rule" id="MF_02126"/>
    </source>
</evidence>
<dbReference type="HAMAP" id="MF_02126">
    <property type="entry name" value="RF_methyltr_PrmC"/>
    <property type="match status" value="1"/>
</dbReference>
<dbReference type="NCBIfam" id="TIGR03534">
    <property type="entry name" value="RF_mod_PrmC"/>
    <property type="match status" value="1"/>
</dbReference>
<keyword evidence="3 5" id="KW-0949">S-adenosyl-L-methionine</keyword>
<comment type="catalytic activity">
    <reaction evidence="4 5">
        <text>L-glutaminyl-[peptide chain release factor] + S-adenosyl-L-methionine = N(5)-methyl-L-glutaminyl-[peptide chain release factor] + S-adenosyl-L-homocysteine + H(+)</text>
        <dbReference type="Rhea" id="RHEA:42896"/>
        <dbReference type="Rhea" id="RHEA-COMP:10271"/>
        <dbReference type="Rhea" id="RHEA-COMP:10272"/>
        <dbReference type="ChEBI" id="CHEBI:15378"/>
        <dbReference type="ChEBI" id="CHEBI:30011"/>
        <dbReference type="ChEBI" id="CHEBI:57856"/>
        <dbReference type="ChEBI" id="CHEBI:59789"/>
        <dbReference type="ChEBI" id="CHEBI:61891"/>
        <dbReference type="EC" id="2.1.1.297"/>
    </reaction>
</comment>
<evidence type="ECO:0000259" key="6">
    <source>
        <dbReference type="Pfam" id="PF05175"/>
    </source>
</evidence>
<feature type="domain" description="Methyltransferase small" evidence="6">
    <location>
        <begin position="111"/>
        <end position="193"/>
    </location>
</feature>
<comment type="function">
    <text evidence="5">Methylates the class 1 translation termination release factors RF1/PrfA and RF2/PrfB on the glutamine residue of the universally conserved GGQ motif.</text>
</comment>
<dbReference type="InterPro" id="IPR040758">
    <property type="entry name" value="PrmC_N"/>
</dbReference>
<dbReference type="SUPFAM" id="SSF53335">
    <property type="entry name" value="S-adenosyl-L-methionine-dependent methyltransferases"/>
    <property type="match status" value="1"/>
</dbReference>
<feature type="binding site" evidence="5">
    <location>
        <position position="148"/>
    </location>
    <ligand>
        <name>S-adenosyl-L-methionine</name>
        <dbReference type="ChEBI" id="CHEBI:59789"/>
    </ligand>
</feature>
<protein>
    <recommendedName>
        <fullName evidence="5">Release factor glutamine methyltransferase</fullName>
        <shortName evidence="5">RF MTase</shortName>
        <ecNumber evidence="5">2.1.1.297</ecNumber>
    </recommendedName>
    <alternativeName>
        <fullName evidence="5">N5-glutamine methyltransferase PrmC</fullName>
    </alternativeName>
    <alternativeName>
        <fullName evidence="5">Protein-(glutamine-N5) MTase PrmC</fullName>
    </alternativeName>
    <alternativeName>
        <fullName evidence="5">Protein-glutamine N-methyltransferase PrmC</fullName>
    </alternativeName>
</protein>
<evidence type="ECO:0000256" key="4">
    <source>
        <dbReference type="ARBA" id="ARBA00048391"/>
    </source>
</evidence>
<keyword evidence="1 5" id="KW-0489">Methyltransferase</keyword>
<evidence type="ECO:0000313" key="8">
    <source>
        <dbReference type="EMBL" id="MQM72889.1"/>
    </source>
</evidence>
<dbReference type="InterPro" id="IPR019874">
    <property type="entry name" value="RF_methyltr_PrmC"/>
</dbReference>
<keyword evidence="2 5" id="KW-0808">Transferase</keyword>
<reference evidence="8" key="1">
    <citation type="journal article" date="2020" name="Appl. Environ. Microbiol.">
        <title>Medium-Chain Fatty Acid Synthesis by 'Candidatus Weimeria bifida' gen. nov., sp. nov., and 'Candidatus Pseudoramibacter fermentans' sp. nov.</title>
        <authorList>
            <person name="Scarborough M.J."/>
            <person name="Myers K.S."/>
            <person name="Donohue T.J."/>
            <person name="Noguera D.R."/>
        </authorList>
    </citation>
    <scope>NUCLEOTIDE SEQUENCE</scope>
    <source>
        <strain evidence="8">EUB1.1</strain>
    </source>
</reference>
<dbReference type="NCBIfam" id="TIGR00536">
    <property type="entry name" value="hemK_fam"/>
    <property type="match status" value="1"/>
</dbReference>
<dbReference type="Gene3D" id="3.40.50.150">
    <property type="entry name" value="Vaccinia Virus protein VP39"/>
    <property type="match status" value="1"/>
</dbReference>
<dbReference type="EMBL" id="VOGB01000004">
    <property type="protein sequence ID" value="MQM72889.1"/>
    <property type="molecule type" value="Genomic_DNA"/>
</dbReference>
<name>A0A6L5GRL4_9FIRM</name>
<feature type="domain" description="Release factor glutamine methyltransferase N-terminal" evidence="7">
    <location>
        <begin position="8"/>
        <end position="78"/>
    </location>
</feature>
<dbReference type="CDD" id="cd02440">
    <property type="entry name" value="AdoMet_MTases"/>
    <property type="match status" value="1"/>
</dbReference>
<proteinExistence type="inferred from homology"/>
<comment type="caution">
    <text evidence="5">Lacks conserved residue(s) required for the propagation of feature annotation.</text>
</comment>
<dbReference type="InterPro" id="IPR002052">
    <property type="entry name" value="DNA_methylase_N6_adenine_CS"/>
</dbReference>
<dbReference type="PANTHER" id="PTHR18895">
    <property type="entry name" value="HEMK METHYLTRANSFERASE"/>
    <property type="match status" value="1"/>
</dbReference>